<dbReference type="SUPFAM" id="SSF53254">
    <property type="entry name" value="Phosphoglycerate mutase-like"/>
    <property type="match status" value="1"/>
</dbReference>
<dbReference type="GO" id="GO:0016791">
    <property type="term" value="F:phosphatase activity"/>
    <property type="evidence" value="ECO:0007669"/>
    <property type="project" value="TreeGrafter"/>
</dbReference>
<sequence length="232" mass="25312">MADAKTEDLLVARFLLVRHGESKVMVDGVVGGPKTCTGLSDHGRAQAERLASRFASGNENSIDVVYSSPLPRAVQTTEIVLSSASLDLEMNIHPDLEEFNLGEADGLSWDEVRTKYDLGNFEQRDPFIPIIPGADSRAGFRHRVAQALSDIAANHPGSTIFVGCHGGVISAAMATAFGLGANQWHTELAPTVTSITELDIWSSPLRGRRWICRRYNDSAHLHDTDLDPRDHL</sequence>
<dbReference type="InterPro" id="IPR050275">
    <property type="entry name" value="PGM_Phosphatase"/>
</dbReference>
<gene>
    <name evidence="1" type="ORF">METZ01_LOCUS18786</name>
</gene>
<dbReference type="PANTHER" id="PTHR48100:SF59">
    <property type="entry name" value="ADENOSYLCOBALAMIN_ALPHA-RIBAZOLE PHOSPHATASE"/>
    <property type="match status" value="1"/>
</dbReference>
<dbReference type="InterPro" id="IPR013078">
    <property type="entry name" value="His_Pase_superF_clade-1"/>
</dbReference>
<name>A0A381PG20_9ZZZZ</name>
<organism evidence="1">
    <name type="scientific">marine metagenome</name>
    <dbReference type="NCBI Taxonomy" id="408172"/>
    <lineage>
        <taxon>unclassified sequences</taxon>
        <taxon>metagenomes</taxon>
        <taxon>ecological metagenomes</taxon>
    </lineage>
</organism>
<dbReference type="PANTHER" id="PTHR48100">
    <property type="entry name" value="BROAD-SPECIFICITY PHOSPHATASE YOR283W-RELATED"/>
    <property type="match status" value="1"/>
</dbReference>
<dbReference type="InterPro" id="IPR029033">
    <property type="entry name" value="His_PPase_superfam"/>
</dbReference>
<dbReference type="Pfam" id="PF00300">
    <property type="entry name" value="His_Phos_1"/>
    <property type="match status" value="1"/>
</dbReference>
<evidence type="ECO:0008006" key="2">
    <source>
        <dbReference type="Google" id="ProtNLM"/>
    </source>
</evidence>
<dbReference type="GO" id="GO:0005737">
    <property type="term" value="C:cytoplasm"/>
    <property type="evidence" value="ECO:0007669"/>
    <property type="project" value="TreeGrafter"/>
</dbReference>
<dbReference type="CDD" id="cd07067">
    <property type="entry name" value="HP_PGM_like"/>
    <property type="match status" value="1"/>
</dbReference>
<dbReference type="SMART" id="SM00855">
    <property type="entry name" value="PGAM"/>
    <property type="match status" value="1"/>
</dbReference>
<proteinExistence type="predicted"/>
<dbReference type="AlphaFoldDB" id="A0A381PG20"/>
<evidence type="ECO:0000313" key="1">
    <source>
        <dbReference type="EMBL" id="SUZ65932.1"/>
    </source>
</evidence>
<reference evidence="1" key="1">
    <citation type="submission" date="2018-05" db="EMBL/GenBank/DDBJ databases">
        <authorList>
            <person name="Lanie J.A."/>
            <person name="Ng W.-L."/>
            <person name="Kazmierczak K.M."/>
            <person name="Andrzejewski T.M."/>
            <person name="Davidsen T.M."/>
            <person name="Wayne K.J."/>
            <person name="Tettelin H."/>
            <person name="Glass J.I."/>
            <person name="Rusch D."/>
            <person name="Podicherti R."/>
            <person name="Tsui H.-C.T."/>
            <person name="Winkler M.E."/>
        </authorList>
    </citation>
    <scope>NUCLEOTIDE SEQUENCE</scope>
</reference>
<accession>A0A381PG20</accession>
<dbReference type="Gene3D" id="3.40.50.1240">
    <property type="entry name" value="Phosphoglycerate mutase-like"/>
    <property type="match status" value="1"/>
</dbReference>
<dbReference type="EMBL" id="UINC01000972">
    <property type="protein sequence ID" value="SUZ65932.1"/>
    <property type="molecule type" value="Genomic_DNA"/>
</dbReference>
<protein>
    <recommendedName>
        <fullName evidence="2">Histidine phosphatase family protein</fullName>
    </recommendedName>
</protein>